<evidence type="ECO:0000313" key="4">
    <source>
        <dbReference type="Proteomes" id="UP000094472"/>
    </source>
</evidence>
<evidence type="ECO:0000256" key="1">
    <source>
        <dbReference type="SAM" id="MobiDB-lite"/>
    </source>
</evidence>
<proteinExistence type="predicted"/>
<comment type="caution">
    <text evidence="3">The sequence shown here is derived from an EMBL/GenBank/DDBJ whole genome shotgun (WGS) entry which is preliminary data.</text>
</comment>
<protein>
    <submittedName>
        <fullName evidence="3">Uncharacterized protein</fullName>
    </submittedName>
</protein>
<dbReference type="EMBL" id="LPWF01000025">
    <property type="protein sequence ID" value="ODR97609.1"/>
    <property type="molecule type" value="Genomic_DNA"/>
</dbReference>
<keyword evidence="4" id="KW-1185">Reference proteome</keyword>
<name>A0A1E3VVR5_9HYPH</name>
<dbReference type="AlphaFoldDB" id="A0A1E3VVR5"/>
<feature type="chain" id="PRO_5009138628" evidence="2">
    <location>
        <begin position="31"/>
        <end position="109"/>
    </location>
</feature>
<evidence type="ECO:0000256" key="2">
    <source>
        <dbReference type="SAM" id="SignalP"/>
    </source>
</evidence>
<feature type="region of interest" description="Disordered" evidence="1">
    <location>
        <begin position="86"/>
        <end position="109"/>
    </location>
</feature>
<keyword evidence="2" id="KW-0732">Signal</keyword>
<evidence type="ECO:0000313" key="3">
    <source>
        <dbReference type="EMBL" id="ODR97609.1"/>
    </source>
</evidence>
<feature type="signal peptide" evidence="2">
    <location>
        <begin position="1"/>
        <end position="30"/>
    </location>
</feature>
<organism evidence="3 4">
    <name type="scientific">Methyloceanibacter superfactus</name>
    <dbReference type="NCBI Taxonomy" id="1774969"/>
    <lineage>
        <taxon>Bacteria</taxon>
        <taxon>Pseudomonadati</taxon>
        <taxon>Pseudomonadota</taxon>
        <taxon>Alphaproteobacteria</taxon>
        <taxon>Hyphomicrobiales</taxon>
        <taxon>Hyphomicrobiaceae</taxon>
        <taxon>Methyloceanibacter</taxon>
    </lineage>
</organism>
<dbReference type="Proteomes" id="UP000094472">
    <property type="component" value="Unassembled WGS sequence"/>
</dbReference>
<sequence>MSAQRQTKRCAGFAGVLAVAVSLGAAAAVAQEHACCRYNVEGHTDADDFWSWNTLESAAISQWRRNAADKCGGFWTHWKWENAANKSLVRSDPPGEKTRRVTARGNPCK</sequence>
<accession>A0A1E3VVR5</accession>
<reference evidence="3 4" key="1">
    <citation type="journal article" date="2016" name="Environ. Microbiol.">
        <title>New Methyloceanibacter diversity from North Sea sediments includes methanotroph containing solely the soluble methane monooxygenase.</title>
        <authorList>
            <person name="Vekeman B."/>
            <person name="Kerckhof F.M."/>
            <person name="Cremers G."/>
            <person name="de Vos P."/>
            <person name="Vandamme P."/>
            <person name="Boon N."/>
            <person name="Op den Camp H.J."/>
            <person name="Heylen K."/>
        </authorList>
    </citation>
    <scope>NUCLEOTIDE SEQUENCE [LARGE SCALE GENOMIC DNA]</scope>
    <source>
        <strain evidence="3 4">R-67175</strain>
    </source>
</reference>
<gene>
    <name evidence="3" type="ORF">AUC69_10880</name>
</gene>